<evidence type="ECO:0000256" key="2">
    <source>
        <dbReference type="ARBA" id="ARBA00005954"/>
    </source>
</evidence>
<dbReference type="InParanoid" id="E9GK70"/>
<keyword evidence="6" id="KW-0539">Nucleus</keyword>
<evidence type="ECO:0000256" key="1">
    <source>
        <dbReference type="ARBA" id="ARBA00004123"/>
    </source>
</evidence>
<dbReference type="EMBL" id="GL732549">
    <property type="protein sequence ID" value="EFX79936.1"/>
    <property type="molecule type" value="Genomic_DNA"/>
</dbReference>
<gene>
    <name evidence="9" type="ORF">DAPPUDRAFT_197118</name>
</gene>
<dbReference type="GO" id="GO:0005681">
    <property type="term" value="C:spliceosomal complex"/>
    <property type="evidence" value="ECO:0007669"/>
    <property type="project" value="UniProtKB-KW"/>
</dbReference>
<protein>
    <recommendedName>
        <fullName evidence="8">CWF21 domain-containing protein</fullName>
    </recommendedName>
</protein>
<evidence type="ECO:0000256" key="3">
    <source>
        <dbReference type="ARBA" id="ARBA00022664"/>
    </source>
</evidence>
<dbReference type="InterPro" id="IPR013170">
    <property type="entry name" value="mRNA_splic_Cwf21_dom"/>
</dbReference>
<evidence type="ECO:0000313" key="9">
    <source>
        <dbReference type="EMBL" id="EFX79936.1"/>
    </source>
</evidence>
<dbReference type="eggNOG" id="KOG1869">
    <property type="taxonomic scope" value="Eukaryota"/>
</dbReference>
<dbReference type="PANTHER" id="PTHR36562">
    <property type="entry name" value="SERINE/ARGININE REPETITIVE MATRIX 2"/>
    <property type="match status" value="1"/>
</dbReference>
<dbReference type="GO" id="GO:0008380">
    <property type="term" value="P:RNA splicing"/>
    <property type="evidence" value="ECO:0007669"/>
    <property type="project" value="UniProtKB-KW"/>
</dbReference>
<dbReference type="Gene3D" id="6.10.140.420">
    <property type="match status" value="1"/>
</dbReference>
<dbReference type="PANTHER" id="PTHR36562:SF5">
    <property type="entry name" value="SERINE_ARGININE REPETITIVE MATRIX 2"/>
    <property type="match status" value="1"/>
</dbReference>
<dbReference type="GO" id="GO:0006397">
    <property type="term" value="P:mRNA processing"/>
    <property type="evidence" value="ECO:0007669"/>
    <property type="project" value="UniProtKB-KW"/>
</dbReference>
<keyword evidence="10" id="KW-1185">Reference proteome</keyword>
<dbReference type="KEGG" id="dpx:DAPPUDRAFT_197118"/>
<dbReference type="HOGENOM" id="CLU_067891_1_0_1"/>
<feature type="compositionally biased region" description="Basic residues" evidence="7">
    <location>
        <begin position="202"/>
        <end position="218"/>
    </location>
</feature>
<name>E9GK70_DAPPU</name>
<keyword evidence="5" id="KW-0508">mRNA splicing</keyword>
<dbReference type="PhylomeDB" id="E9GK70"/>
<evidence type="ECO:0000256" key="6">
    <source>
        <dbReference type="ARBA" id="ARBA00023242"/>
    </source>
</evidence>
<keyword evidence="3" id="KW-0507">mRNA processing</keyword>
<evidence type="ECO:0000313" key="10">
    <source>
        <dbReference type="Proteomes" id="UP000000305"/>
    </source>
</evidence>
<dbReference type="SMART" id="SM01115">
    <property type="entry name" value="cwf21"/>
    <property type="match status" value="1"/>
</dbReference>
<proteinExistence type="inferred from homology"/>
<keyword evidence="4" id="KW-0747">Spliceosome</keyword>
<feature type="domain" description="CWF21" evidence="8">
    <location>
        <begin position="57"/>
        <end position="102"/>
    </location>
</feature>
<evidence type="ECO:0000256" key="5">
    <source>
        <dbReference type="ARBA" id="ARBA00023187"/>
    </source>
</evidence>
<feature type="non-terminal residue" evidence="9">
    <location>
        <position position="218"/>
    </location>
</feature>
<reference evidence="9 10" key="1">
    <citation type="journal article" date="2011" name="Science">
        <title>The ecoresponsive genome of Daphnia pulex.</title>
        <authorList>
            <person name="Colbourne J.K."/>
            <person name="Pfrender M.E."/>
            <person name="Gilbert D."/>
            <person name="Thomas W.K."/>
            <person name="Tucker A."/>
            <person name="Oakley T.H."/>
            <person name="Tokishita S."/>
            <person name="Aerts A."/>
            <person name="Arnold G.J."/>
            <person name="Basu M.K."/>
            <person name="Bauer D.J."/>
            <person name="Caceres C.E."/>
            <person name="Carmel L."/>
            <person name="Casola C."/>
            <person name="Choi J.H."/>
            <person name="Detter J.C."/>
            <person name="Dong Q."/>
            <person name="Dusheyko S."/>
            <person name="Eads B.D."/>
            <person name="Frohlich T."/>
            <person name="Geiler-Samerotte K.A."/>
            <person name="Gerlach D."/>
            <person name="Hatcher P."/>
            <person name="Jogdeo S."/>
            <person name="Krijgsveld J."/>
            <person name="Kriventseva E.V."/>
            <person name="Kultz D."/>
            <person name="Laforsch C."/>
            <person name="Lindquist E."/>
            <person name="Lopez J."/>
            <person name="Manak J.R."/>
            <person name="Muller J."/>
            <person name="Pangilinan J."/>
            <person name="Patwardhan R.P."/>
            <person name="Pitluck S."/>
            <person name="Pritham E.J."/>
            <person name="Rechtsteiner A."/>
            <person name="Rho M."/>
            <person name="Rogozin I.B."/>
            <person name="Sakarya O."/>
            <person name="Salamov A."/>
            <person name="Schaack S."/>
            <person name="Shapiro H."/>
            <person name="Shiga Y."/>
            <person name="Skalitzky C."/>
            <person name="Smith Z."/>
            <person name="Souvorov A."/>
            <person name="Sung W."/>
            <person name="Tang Z."/>
            <person name="Tsuchiya D."/>
            <person name="Tu H."/>
            <person name="Vos H."/>
            <person name="Wang M."/>
            <person name="Wolf Y.I."/>
            <person name="Yamagata H."/>
            <person name="Yamada T."/>
            <person name="Ye Y."/>
            <person name="Shaw J.R."/>
            <person name="Andrews J."/>
            <person name="Crease T.J."/>
            <person name="Tang H."/>
            <person name="Lucas S.M."/>
            <person name="Robertson H.M."/>
            <person name="Bork P."/>
            <person name="Koonin E.V."/>
            <person name="Zdobnov E.M."/>
            <person name="Grigoriev I.V."/>
            <person name="Lynch M."/>
            <person name="Boore J.L."/>
        </authorList>
    </citation>
    <scope>NUCLEOTIDE SEQUENCE [LARGE SCALE GENOMIC DNA]</scope>
</reference>
<dbReference type="InterPro" id="IPR051372">
    <property type="entry name" value="CWC21"/>
</dbReference>
<accession>E9GK70</accession>
<evidence type="ECO:0000259" key="8">
    <source>
        <dbReference type="SMART" id="SM01115"/>
    </source>
</evidence>
<dbReference type="Proteomes" id="UP000000305">
    <property type="component" value="Unassembled WGS sequence"/>
</dbReference>
<dbReference type="Pfam" id="PF08312">
    <property type="entry name" value="cwf21"/>
    <property type="match status" value="1"/>
</dbReference>
<feature type="region of interest" description="Disordered" evidence="7">
    <location>
        <begin position="164"/>
        <end position="218"/>
    </location>
</feature>
<comment type="subcellular location">
    <subcellularLocation>
        <location evidence="1">Nucleus</location>
    </subcellularLocation>
</comment>
<dbReference type="OMA" id="LAHMRPR"/>
<sequence length="218" mass="24797">MYNGIGLTTARGSGTNGYVSRNLAFVHTTKDKVKYKTEEEIQKLDSISHKKPNLEILDHERKRKLELKCLEFREDLEEKGIEEEIIEAKLLEYRASLVQKDAEEGKGTTTYETDEYGRIVVKETHQIAAAQEEKNRSLRQAFGISDYFVEGSSLDPNRKIRETAAKQAAEQKTYTIVRTPSPEPQEETLVVPPPEDSDVPSKPKKNKKAKSKKSKKSK</sequence>
<dbReference type="AlphaFoldDB" id="E9GK70"/>
<comment type="similarity">
    <text evidence="2">Belongs to the CWC21 family.</text>
</comment>
<dbReference type="STRING" id="6669.E9GK70"/>
<organism evidence="9 10">
    <name type="scientific">Daphnia pulex</name>
    <name type="common">Water flea</name>
    <dbReference type="NCBI Taxonomy" id="6669"/>
    <lineage>
        <taxon>Eukaryota</taxon>
        <taxon>Metazoa</taxon>
        <taxon>Ecdysozoa</taxon>
        <taxon>Arthropoda</taxon>
        <taxon>Crustacea</taxon>
        <taxon>Branchiopoda</taxon>
        <taxon>Diplostraca</taxon>
        <taxon>Cladocera</taxon>
        <taxon>Anomopoda</taxon>
        <taxon>Daphniidae</taxon>
        <taxon>Daphnia</taxon>
    </lineage>
</organism>
<dbReference type="OrthoDB" id="10267305at2759"/>
<evidence type="ECO:0000256" key="4">
    <source>
        <dbReference type="ARBA" id="ARBA00022728"/>
    </source>
</evidence>
<evidence type="ECO:0000256" key="7">
    <source>
        <dbReference type="SAM" id="MobiDB-lite"/>
    </source>
</evidence>